<dbReference type="OrthoDB" id="3942380at2759"/>
<organism evidence="2 3">
    <name type="scientific">Trichoderma harzianum</name>
    <name type="common">Hypocrea lixii</name>
    <dbReference type="NCBI Taxonomy" id="5544"/>
    <lineage>
        <taxon>Eukaryota</taxon>
        <taxon>Fungi</taxon>
        <taxon>Dikarya</taxon>
        <taxon>Ascomycota</taxon>
        <taxon>Pezizomycotina</taxon>
        <taxon>Sordariomycetes</taxon>
        <taxon>Hypocreomycetidae</taxon>
        <taxon>Hypocreales</taxon>
        <taxon>Hypocreaceae</taxon>
        <taxon>Trichoderma</taxon>
    </lineage>
</organism>
<feature type="region of interest" description="Disordered" evidence="1">
    <location>
        <begin position="1"/>
        <end position="20"/>
    </location>
</feature>
<protein>
    <submittedName>
        <fullName evidence="2">Uncharacterized protein</fullName>
    </submittedName>
</protein>
<evidence type="ECO:0000256" key="1">
    <source>
        <dbReference type="SAM" id="MobiDB-lite"/>
    </source>
</evidence>
<comment type="caution">
    <text evidence="2">The sequence shown here is derived from an EMBL/GenBank/DDBJ whole genome shotgun (WGS) entry which is preliminary data.</text>
</comment>
<reference evidence="2 3" key="1">
    <citation type="submission" date="2017-02" db="EMBL/GenBank/DDBJ databases">
        <title>Genomes of Trichoderma spp. with biocontrol activity.</title>
        <authorList>
            <person name="Gardiner D."/>
            <person name="Kazan K."/>
            <person name="Vos C."/>
            <person name="Harvey P."/>
        </authorList>
    </citation>
    <scope>NUCLEOTIDE SEQUENCE [LARGE SCALE GENOMIC DNA]</scope>
    <source>
        <strain evidence="2 3">Tr1</strain>
    </source>
</reference>
<dbReference type="EMBL" id="MTYI01000063">
    <property type="protein sequence ID" value="PNP54378.1"/>
    <property type="molecule type" value="Genomic_DNA"/>
</dbReference>
<accession>A0A2K0U9E1</accession>
<evidence type="ECO:0000313" key="3">
    <source>
        <dbReference type="Proteomes" id="UP000236290"/>
    </source>
</evidence>
<evidence type="ECO:0000313" key="2">
    <source>
        <dbReference type="EMBL" id="PNP54378.1"/>
    </source>
</evidence>
<feature type="compositionally biased region" description="Basic and acidic residues" evidence="1">
    <location>
        <begin position="1"/>
        <end position="13"/>
    </location>
</feature>
<dbReference type="Proteomes" id="UP000236290">
    <property type="component" value="Unassembled WGS sequence"/>
</dbReference>
<gene>
    <name evidence="2" type="ORF">THARTR1_05585</name>
</gene>
<name>A0A2K0U9E1_TRIHA</name>
<dbReference type="AlphaFoldDB" id="A0A2K0U9E1"/>
<sequence>MEAPVEKTVEKTTKPLGMRKNGTRIPAWRITTTGSYLY</sequence>
<proteinExistence type="predicted"/>